<dbReference type="InterPro" id="IPR004254">
    <property type="entry name" value="AdipoR/HlyIII-related"/>
</dbReference>
<dbReference type="Pfam" id="PF03006">
    <property type="entry name" value="HlyIII"/>
    <property type="match status" value="1"/>
</dbReference>
<evidence type="ECO:0000256" key="1">
    <source>
        <dbReference type="ARBA" id="ARBA00004127"/>
    </source>
</evidence>
<reference evidence="6" key="1">
    <citation type="submission" date="2016-10" db="EMBL/GenBank/DDBJ databases">
        <authorList>
            <person name="de Groot N.N."/>
        </authorList>
    </citation>
    <scope>NUCLEOTIDE SEQUENCE</scope>
</reference>
<feature type="transmembrane region" description="Helical" evidence="5">
    <location>
        <begin position="159"/>
        <end position="180"/>
    </location>
</feature>
<keyword evidence="3 5" id="KW-1133">Transmembrane helix</keyword>
<feature type="transmembrane region" description="Helical" evidence="5">
    <location>
        <begin position="106"/>
        <end position="126"/>
    </location>
</feature>
<dbReference type="EMBL" id="FPKX01000055">
    <property type="protein sequence ID" value="SFZ98546.1"/>
    <property type="molecule type" value="Genomic_DNA"/>
</dbReference>
<comment type="subcellular location">
    <subcellularLocation>
        <location evidence="1">Endomembrane system</location>
        <topology evidence="1">Multi-pass membrane protein</topology>
    </subcellularLocation>
</comment>
<keyword evidence="2 5" id="KW-0812">Transmembrane</keyword>
<dbReference type="GO" id="GO:0140911">
    <property type="term" value="F:pore-forming activity"/>
    <property type="evidence" value="ECO:0007669"/>
    <property type="project" value="InterPro"/>
</dbReference>
<feature type="transmembrane region" description="Helical" evidence="5">
    <location>
        <begin position="78"/>
        <end position="100"/>
    </location>
</feature>
<evidence type="ECO:0000256" key="4">
    <source>
        <dbReference type="ARBA" id="ARBA00023136"/>
    </source>
</evidence>
<dbReference type="AlphaFoldDB" id="A0A1W1EEU6"/>
<evidence type="ECO:0000256" key="2">
    <source>
        <dbReference type="ARBA" id="ARBA00022692"/>
    </source>
</evidence>
<protein>
    <submittedName>
        <fullName evidence="6">COG1272: Predicted membrane protein hemolysin III homolog</fullName>
    </submittedName>
</protein>
<name>A0A1W1EEU6_9ZZZZ</name>
<evidence type="ECO:0000256" key="3">
    <source>
        <dbReference type="ARBA" id="ARBA00022989"/>
    </source>
</evidence>
<accession>A0A1W1EEU6</accession>
<dbReference type="GO" id="GO:0012505">
    <property type="term" value="C:endomembrane system"/>
    <property type="evidence" value="ECO:0007669"/>
    <property type="project" value="UniProtKB-SubCell"/>
</dbReference>
<dbReference type="PANTHER" id="PTHR20855:SF129">
    <property type="entry name" value="HEMOLYSIN-3 HOMOLOG"/>
    <property type="match status" value="1"/>
</dbReference>
<organism evidence="6">
    <name type="scientific">hydrothermal vent metagenome</name>
    <dbReference type="NCBI Taxonomy" id="652676"/>
    <lineage>
        <taxon>unclassified sequences</taxon>
        <taxon>metagenomes</taxon>
        <taxon>ecological metagenomes</taxon>
    </lineage>
</organism>
<feature type="transmembrane region" description="Helical" evidence="5">
    <location>
        <begin position="44"/>
        <end position="66"/>
    </location>
</feature>
<dbReference type="NCBIfam" id="TIGR01065">
    <property type="entry name" value="hlyIII"/>
    <property type="match status" value="1"/>
</dbReference>
<evidence type="ECO:0000313" key="6">
    <source>
        <dbReference type="EMBL" id="SFZ98546.1"/>
    </source>
</evidence>
<proteinExistence type="predicted"/>
<dbReference type="PANTHER" id="PTHR20855">
    <property type="entry name" value="ADIPOR/PROGESTIN RECEPTOR-RELATED"/>
    <property type="match status" value="1"/>
</dbReference>
<feature type="transmembrane region" description="Helical" evidence="5">
    <location>
        <begin position="21"/>
        <end position="38"/>
    </location>
</feature>
<dbReference type="InterPro" id="IPR005744">
    <property type="entry name" value="Hy-lIII"/>
</dbReference>
<keyword evidence="4 5" id="KW-0472">Membrane</keyword>
<evidence type="ECO:0000256" key="5">
    <source>
        <dbReference type="SAM" id="Phobius"/>
    </source>
</evidence>
<feature type="transmembrane region" description="Helical" evidence="5">
    <location>
        <begin position="192"/>
        <end position="209"/>
    </location>
</feature>
<gene>
    <name evidence="6" type="ORF">MNB_SV-5-1529</name>
</gene>
<feature type="transmembrane region" description="Helical" evidence="5">
    <location>
        <begin position="133"/>
        <end position="153"/>
    </location>
</feature>
<sequence>MHNGVNEFTLREEVWHAITHGVGFALSIAGLVVLVIYSNSTISITSSAIFGAALITLYASSTLYHAIKHIKLKKVLQVFDHISIYLLIAGSYTPITLLVLQGTWGWSIFAVVWSLAALGIILKILYPNRFETFSLILYVIMGWTIVVALNPLFENMTSEGLWLLLLGGLSYTFGVIFYVWDKLPYNHAIWHIFVLVGSLFHYFMVLFYVI</sequence>
<dbReference type="GO" id="GO:0016020">
    <property type="term" value="C:membrane"/>
    <property type="evidence" value="ECO:0007669"/>
    <property type="project" value="InterPro"/>
</dbReference>